<keyword evidence="3" id="KW-1185">Reference proteome</keyword>
<evidence type="ECO:0000313" key="3">
    <source>
        <dbReference type="Proteomes" id="UP000052978"/>
    </source>
</evidence>
<accession>S7PZU9</accession>
<reference evidence="2 3" key="1">
    <citation type="journal article" date="2013" name="Nat. Commun.">
        <title>Genome analysis reveals insights into physiology and longevity of the Brandt's bat Myotis brandtii.</title>
        <authorList>
            <person name="Seim I."/>
            <person name="Fang X."/>
            <person name="Xiong Z."/>
            <person name="Lobanov A.V."/>
            <person name="Huang Z."/>
            <person name="Ma S."/>
            <person name="Feng Y."/>
            <person name="Turanov A.A."/>
            <person name="Zhu Y."/>
            <person name="Lenz T.L."/>
            <person name="Gerashchenko M.V."/>
            <person name="Fan D."/>
            <person name="Hee Yim S."/>
            <person name="Yao X."/>
            <person name="Jordan D."/>
            <person name="Xiong Y."/>
            <person name="Ma Y."/>
            <person name="Lyapunov A.N."/>
            <person name="Chen G."/>
            <person name="Kulakova O.I."/>
            <person name="Sun Y."/>
            <person name="Lee S.G."/>
            <person name="Bronson R.T."/>
            <person name="Moskalev A.A."/>
            <person name="Sunyaev S.R."/>
            <person name="Zhang G."/>
            <person name="Krogh A."/>
            <person name="Wang J."/>
            <person name="Gladyshev V.N."/>
        </authorList>
    </citation>
    <scope>NUCLEOTIDE SEQUENCE [LARGE SCALE GENOMIC DNA]</scope>
</reference>
<feature type="compositionally biased region" description="Basic and acidic residues" evidence="1">
    <location>
        <begin position="79"/>
        <end position="91"/>
    </location>
</feature>
<feature type="region of interest" description="Disordered" evidence="1">
    <location>
        <begin position="79"/>
        <end position="134"/>
    </location>
</feature>
<name>S7PZU9_MYOBR</name>
<protein>
    <submittedName>
        <fullName evidence="2">Uncharacterized protein</fullName>
    </submittedName>
</protein>
<dbReference type="EMBL" id="KE164264">
    <property type="protein sequence ID" value="EPQ16508.1"/>
    <property type="molecule type" value="Genomic_DNA"/>
</dbReference>
<feature type="region of interest" description="Disordered" evidence="1">
    <location>
        <begin position="1"/>
        <end position="57"/>
    </location>
</feature>
<evidence type="ECO:0000256" key="1">
    <source>
        <dbReference type="SAM" id="MobiDB-lite"/>
    </source>
</evidence>
<evidence type="ECO:0000313" key="2">
    <source>
        <dbReference type="EMBL" id="EPQ16508.1"/>
    </source>
</evidence>
<organism evidence="2 3">
    <name type="scientific">Myotis brandtii</name>
    <name type="common">Brandt's bat</name>
    <dbReference type="NCBI Taxonomy" id="109478"/>
    <lineage>
        <taxon>Eukaryota</taxon>
        <taxon>Metazoa</taxon>
        <taxon>Chordata</taxon>
        <taxon>Craniata</taxon>
        <taxon>Vertebrata</taxon>
        <taxon>Euteleostomi</taxon>
        <taxon>Mammalia</taxon>
        <taxon>Eutheria</taxon>
        <taxon>Laurasiatheria</taxon>
        <taxon>Chiroptera</taxon>
        <taxon>Yangochiroptera</taxon>
        <taxon>Vespertilionidae</taxon>
        <taxon>Myotis</taxon>
    </lineage>
</organism>
<dbReference type="AlphaFoldDB" id="S7PZU9"/>
<proteinExistence type="predicted"/>
<sequence>MPGEETQPRSRDPGSDLRIGLECGRVNLSGGPRGPEEANEESGTSPQHPVPGPFGDAAVARRRADELRLPRLRFRKGLWERPGSRRAKMAEAAESPGEPGTTSPRPLVSWGSATEGTEGEAECPLTKSGDGLVA</sequence>
<gene>
    <name evidence="2" type="ORF">D623_10005067</name>
</gene>
<feature type="compositionally biased region" description="Basic and acidic residues" evidence="1">
    <location>
        <begin position="1"/>
        <end position="15"/>
    </location>
</feature>
<dbReference type="Proteomes" id="UP000052978">
    <property type="component" value="Unassembled WGS sequence"/>
</dbReference>